<evidence type="ECO:0000313" key="2">
    <source>
        <dbReference type="Proteomes" id="UP001238096"/>
    </source>
</evidence>
<reference evidence="2" key="1">
    <citation type="submission" date="2022-10" db="EMBL/GenBank/DDBJ databases">
        <title>Streptococcus didelphis as causative of fatal infections in opossums (Didelphis albiventris).</title>
        <authorList>
            <person name="Breyer G.M."/>
            <person name="Da Silva M.E.R.J."/>
            <person name="Siqueira F.M."/>
        </authorList>
    </citation>
    <scope>NUCLEOTIDE SEQUENCE [LARGE SCALE GENOMIC DNA]</scope>
    <source>
        <strain evidence="2">LBVP101/21</strain>
    </source>
</reference>
<dbReference type="EMBL" id="CP110509">
    <property type="protein sequence ID" value="WMB28642.1"/>
    <property type="molecule type" value="Genomic_DNA"/>
</dbReference>
<dbReference type="RefSeq" id="WP_017794914.1">
    <property type="nucleotide sequence ID" value="NZ_CP110509.1"/>
</dbReference>
<keyword evidence="2" id="KW-1185">Reference proteome</keyword>
<sequence>MITLKTMTITESILMTYLVDMSAWLIGQKNINHNIAQLTKEEIVTILKNDYDHLKTKRITEYSEELWTTITTLEELSEQQIQDLKLNILSWEPTMKNSN</sequence>
<accession>A0ABY9LIC1</accession>
<gene>
    <name evidence="1" type="ORF">N1496_03855</name>
</gene>
<dbReference type="Proteomes" id="UP001238096">
    <property type="component" value="Chromosome"/>
</dbReference>
<name>A0ABY9LIC1_9STRE</name>
<evidence type="ECO:0008006" key="3">
    <source>
        <dbReference type="Google" id="ProtNLM"/>
    </source>
</evidence>
<protein>
    <recommendedName>
        <fullName evidence="3">Phage protein</fullName>
    </recommendedName>
</protein>
<proteinExistence type="predicted"/>
<organism evidence="1 2">
    <name type="scientific">Streptococcus didelphis</name>
    <dbReference type="NCBI Taxonomy" id="102886"/>
    <lineage>
        <taxon>Bacteria</taxon>
        <taxon>Bacillati</taxon>
        <taxon>Bacillota</taxon>
        <taxon>Bacilli</taxon>
        <taxon>Lactobacillales</taxon>
        <taxon>Streptococcaceae</taxon>
        <taxon>Streptococcus</taxon>
    </lineage>
</organism>
<evidence type="ECO:0000313" key="1">
    <source>
        <dbReference type="EMBL" id="WMB28642.1"/>
    </source>
</evidence>